<dbReference type="PROSITE" id="PS50878">
    <property type="entry name" value="RT_POL"/>
    <property type="match status" value="1"/>
</dbReference>
<dbReference type="InterPro" id="IPR043502">
    <property type="entry name" value="DNA/RNA_pol_sf"/>
</dbReference>
<dbReference type="STRING" id="12930.A0A0Q3M808"/>
<dbReference type="SUPFAM" id="SSF56672">
    <property type="entry name" value="DNA/RNA polymerases"/>
    <property type="match status" value="1"/>
</dbReference>
<dbReference type="AlphaFoldDB" id="A0A0Q3M808"/>
<dbReference type="PANTHER" id="PTHR41694:SF3">
    <property type="entry name" value="RNA-DIRECTED DNA POLYMERASE-RELATED"/>
    <property type="match status" value="1"/>
</dbReference>
<dbReference type="EMBL" id="LMAW01002632">
    <property type="protein sequence ID" value="KQK78813.1"/>
    <property type="molecule type" value="Genomic_DNA"/>
</dbReference>
<dbReference type="GO" id="GO:0004523">
    <property type="term" value="F:RNA-DNA hybrid ribonuclease activity"/>
    <property type="evidence" value="ECO:0007669"/>
    <property type="project" value="UniProtKB-EC"/>
</dbReference>
<comment type="similarity">
    <text evidence="1">Belongs to the beta type-B retroviral polymerase family. HERV class-II K(HML-2) pol subfamily.</text>
</comment>
<keyword evidence="7" id="KW-0378">Hydrolase</keyword>
<dbReference type="Pfam" id="PF06817">
    <property type="entry name" value="RVT_thumb"/>
    <property type="match status" value="1"/>
</dbReference>
<dbReference type="InterPro" id="IPR010661">
    <property type="entry name" value="RVT_thumb"/>
</dbReference>
<dbReference type="InterPro" id="IPR036397">
    <property type="entry name" value="RNaseH_sf"/>
</dbReference>
<dbReference type="EC" id="3.1.26.4" evidence="2"/>
<dbReference type="GO" id="GO:0035613">
    <property type="term" value="F:RNA stem-loop binding"/>
    <property type="evidence" value="ECO:0007669"/>
    <property type="project" value="TreeGrafter"/>
</dbReference>
<feature type="domain" description="Reverse transcriptase" evidence="9">
    <location>
        <begin position="1"/>
        <end position="80"/>
    </location>
</feature>
<sequence length="447" mass="50981">MRNSPTLCQLYVDAALQPLRRSWPDTIVYHYMDDILFAQQQPFSENQVNQIKQTLAVRSLVIATEKIQRTEPWKYLGWAITQQTVVPQKLQLDINISSLHDAQKLLGDLQWLRPIVGIPNSLLEPLRPLLKGTDPCQQVVLTDQQRDVLQQIVQCVQHGHVTRRNLGLSIDITVWNSPEQILGALSQQEKKTGETRVLEWLAPPLQLRKTLVTKIEQIAGLIKKGQFRAIEVSGKEPEVIHLPIKRETLDWYLINSGDLQEALLGSGALVETGKLTPPTLQWMSEWNWVVKPLREDTPISDAVTVFTDAGNKSRKAAITWQEQGHWNHKLLDAEPADSLQTLELLAVVWAVVNFECPVNIVTDSLYVAGVAMRIEDAAIKEVNNKRLYELLLQLRKALRERTTAYSVIHIRSHKWDEGQPSVNISRRSWLIVIIWTMFGQNGLMKQE</sequence>
<dbReference type="GO" id="GO:0003964">
    <property type="term" value="F:RNA-directed DNA polymerase activity"/>
    <property type="evidence" value="ECO:0007669"/>
    <property type="project" value="UniProtKB-KW"/>
</dbReference>
<evidence type="ECO:0000256" key="5">
    <source>
        <dbReference type="ARBA" id="ARBA00022722"/>
    </source>
</evidence>
<evidence type="ECO:0000256" key="3">
    <source>
        <dbReference type="ARBA" id="ARBA00022679"/>
    </source>
</evidence>
<keyword evidence="8" id="KW-0695">RNA-directed DNA polymerase</keyword>
<evidence type="ECO:0000256" key="4">
    <source>
        <dbReference type="ARBA" id="ARBA00022695"/>
    </source>
</evidence>
<evidence type="ECO:0000256" key="8">
    <source>
        <dbReference type="ARBA" id="ARBA00022918"/>
    </source>
</evidence>
<comment type="caution">
    <text evidence="11">The sequence shown here is derived from an EMBL/GenBank/DDBJ whole genome shotgun (WGS) entry which is preliminary data.</text>
</comment>
<evidence type="ECO:0000256" key="1">
    <source>
        <dbReference type="ARBA" id="ARBA00010879"/>
    </source>
</evidence>
<dbReference type="OrthoDB" id="9395371at2759"/>
<evidence type="ECO:0000313" key="11">
    <source>
        <dbReference type="EMBL" id="KQK78813.1"/>
    </source>
</evidence>
<reference evidence="11 12" key="1">
    <citation type="submission" date="2015-10" db="EMBL/GenBank/DDBJ databases">
        <authorList>
            <person name="Gilbert D.G."/>
        </authorList>
    </citation>
    <scope>NUCLEOTIDE SEQUENCE [LARGE SCALE GENOMIC DNA]</scope>
    <source>
        <strain evidence="11">FVVF132</strain>
    </source>
</reference>
<protein>
    <recommendedName>
        <fullName evidence="2">ribonuclease H</fullName>
        <ecNumber evidence="2">3.1.26.4</ecNumber>
    </recommendedName>
</protein>
<evidence type="ECO:0000259" key="10">
    <source>
        <dbReference type="PROSITE" id="PS50879"/>
    </source>
</evidence>
<dbReference type="InterPro" id="IPR043128">
    <property type="entry name" value="Rev_trsase/Diguanyl_cyclase"/>
</dbReference>
<keyword evidence="6" id="KW-0255">Endonuclease</keyword>
<accession>A0A0Q3M808</accession>
<evidence type="ECO:0000259" key="9">
    <source>
        <dbReference type="PROSITE" id="PS50878"/>
    </source>
</evidence>
<keyword evidence="12" id="KW-1185">Reference proteome</keyword>
<evidence type="ECO:0000313" key="12">
    <source>
        <dbReference type="Proteomes" id="UP000051836"/>
    </source>
</evidence>
<name>A0A0Q3M808_AMAAE</name>
<evidence type="ECO:0000256" key="6">
    <source>
        <dbReference type="ARBA" id="ARBA00022759"/>
    </source>
</evidence>
<dbReference type="Gene3D" id="3.30.70.270">
    <property type="match status" value="2"/>
</dbReference>
<keyword evidence="5" id="KW-0540">Nuclease</keyword>
<dbReference type="Pfam" id="PF00075">
    <property type="entry name" value="RNase_H"/>
    <property type="match status" value="1"/>
</dbReference>
<dbReference type="PROSITE" id="PS50879">
    <property type="entry name" value="RNASE_H_1"/>
    <property type="match status" value="1"/>
</dbReference>
<keyword evidence="3" id="KW-0808">Transferase</keyword>
<dbReference type="InterPro" id="IPR002156">
    <property type="entry name" value="RNaseH_domain"/>
</dbReference>
<dbReference type="InterPro" id="IPR000477">
    <property type="entry name" value="RT_dom"/>
</dbReference>
<proteinExistence type="inferred from homology"/>
<feature type="domain" description="RNase H type-1" evidence="10">
    <location>
        <begin position="299"/>
        <end position="431"/>
    </location>
</feature>
<keyword evidence="4" id="KW-0548">Nucleotidyltransferase</keyword>
<dbReference type="Proteomes" id="UP000051836">
    <property type="component" value="Unassembled WGS sequence"/>
</dbReference>
<dbReference type="PANTHER" id="PTHR41694">
    <property type="entry name" value="ENDOGENOUS RETROVIRUS GROUP K MEMBER POL PROTEIN"/>
    <property type="match status" value="1"/>
</dbReference>
<evidence type="ECO:0000256" key="7">
    <source>
        <dbReference type="ARBA" id="ARBA00022801"/>
    </source>
</evidence>
<dbReference type="Pfam" id="PF00078">
    <property type="entry name" value="RVT_1"/>
    <property type="match status" value="1"/>
</dbReference>
<gene>
    <name evidence="11" type="ORF">AAES_110665</name>
</gene>
<dbReference type="Gene3D" id="3.30.420.10">
    <property type="entry name" value="Ribonuclease H-like superfamily/Ribonuclease H"/>
    <property type="match status" value="1"/>
</dbReference>
<evidence type="ECO:0000256" key="2">
    <source>
        <dbReference type="ARBA" id="ARBA00012180"/>
    </source>
</evidence>
<organism evidence="11 12">
    <name type="scientific">Amazona aestiva</name>
    <name type="common">Blue-fronted Amazon parrot</name>
    <dbReference type="NCBI Taxonomy" id="12930"/>
    <lineage>
        <taxon>Eukaryota</taxon>
        <taxon>Metazoa</taxon>
        <taxon>Chordata</taxon>
        <taxon>Craniata</taxon>
        <taxon>Vertebrata</taxon>
        <taxon>Euteleostomi</taxon>
        <taxon>Archelosauria</taxon>
        <taxon>Archosauria</taxon>
        <taxon>Dinosauria</taxon>
        <taxon>Saurischia</taxon>
        <taxon>Theropoda</taxon>
        <taxon>Coelurosauria</taxon>
        <taxon>Aves</taxon>
        <taxon>Neognathae</taxon>
        <taxon>Neoaves</taxon>
        <taxon>Telluraves</taxon>
        <taxon>Australaves</taxon>
        <taxon>Psittaciformes</taxon>
        <taxon>Psittacidae</taxon>
        <taxon>Amazona</taxon>
    </lineage>
</organism>